<evidence type="ECO:0000313" key="2">
    <source>
        <dbReference type="Proteomes" id="UP000008370"/>
    </source>
</evidence>
<dbReference type="InParanoid" id="K5UUG6"/>
<dbReference type="PANTHER" id="PTHR43431:SF7">
    <property type="entry name" value="OXIDOREDUCTASE, SHORT CHAIN DEHYDROGENASE_REDUCTASE FAMILY (AFU_ORTHOLOGUE AFUA_5G14000)"/>
    <property type="match status" value="1"/>
</dbReference>
<dbReference type="RefSeq" id="XP_007398335.1">
    <property type="nucleotide sequence ID" value="XM_007398273.1"/>
</dbReference>
<dbReference type="SUPFAM" id="SSF51735">
    <property type="entry name" value="NAD(P)-binding Rossmann-fold domains"/>
    <property type="match status" value="1"/>
</dbReference>
<evidence type="ECO:0000313" key="1">
    <source>
        <dbReference type="EMBL" id="EKM53651.1"/>
    </source>
</evidence>
<dbReference type="InterPro" id="IPR036291">
    <property type="entry name" value="NAD(P)-bd_dom_sf"/>
</dbReference>
<dbReference type="OrthoDB" id="5399006at2759"/>
<dbReference type="InterPro" id="IPR002347">
    <property type="entry name" value="SDR_fam"/>
</dbReference>
<name>K5UUG6_PHACS</name>
<dbReference type="Proteomes" id="UP000008370">
    <property type="component" value="Unassembled WGS sequence"/>
</dbReference>
<dbReference type="KEGG" id="pco:PHACADRAFT_148375"/>
<dbReference type="EMBL" id="JH930474">
    <property type="protein sequence ID" value="EKM53651.1"/>
    <property type="molecule type" value="Genomic_DNA"/>
</dbReference>
<dbReference type="Gene3D" id="3.40.50.720">
    <property type="entry name" value="NAD(P)-binding Rossmann-like Domain"/>
    <property type="match status" value="1"/>
</dbReference>
<accession>K5UUG6</accession>
<gene>
    <name evidence="1" type="ORF">PHACADRAFT_148375</name>
</gene>
<dbReference type="Pfam" id="PF00106">
    <property type="entry name" value="adh_short"/>
    <property type="match status" value="1"/>
</dbReference>
<dbReference type="STRING" id="650164.K5UUG6"/>
<reference evidence="1 2" key="1">
    <citation type="journal article" date="2012" name="BMC Genomics">
        <title>Comparative genomics of the white-rot fungi, Phanerochaete carnosa and P. chrysosporium, to elucidate the genetic basis of the distinct wood types they colonize.</title>
        <authorList>
            <person name="Suzuki H."/>
            <person name="MacDonald J."/>
            <person name="Syed K."/>
            <person name="Salamov A."/>
            <person name="Hori C."/>
            <person name="Aerts A."/>
            <person name="Henrissat B."/>
            <person name="Wiebenga A."/>
            <person name="vanKuyk P.A."/>
            <person name="Barry K."/>
            <person name="Lindquist E."/>
            <person name="LaButti K."/>
            <person name="Lapidus A."/>
            <person name="Lucas S."/>
            <person name="Coutinho P."/>
            <person name="Gong Y."/>
            <person name="Samejima M."/>
            <person name="Mahadevan R."/>
            <person name="Abou-Zaid M."/>
            <person name="de Vries R.P."/>
            <person name="Igarashi K."/>
            <person name="Yadav J.S."/>
            <person name="Grigoriev I.V."/>
            <person name="Master E.R."/>
        </authorList>
    </citation>
    <scope>NUCLEOTIDE SEQUENCE [LARGE SCALE GENOMIC DNA]</scope>
    <source>
        <strain evidence="1 2">HHB-10118-sp</strain>
    </source>
</reference>
<proteinExistence type="predicted"/>
<dbReference type="PANTHER" id="PTHR43431">
    <property type="entry name" value="OXIDOREDUCTASE, SHORT CHAIN DEHYDROGENASE/REDUCTASE FAMILY (AFU_ORTHOLOGUE AFUA_5G14000)"/>
    <property type="match status" value="1"/>
</dbReference>
<keyword evidence="2" id="KW-1185">Reference proteome</keyword>
<dbReference type="AlphaFoldDB" id="K5UUG6"/>
<dbReference type="GeneID" id="18908751"/>
<sequence length="260" mass="29218">MAASTRRPVIIIAGVGNGTGTGGWTAREFIKHGYKVGLIARDEGNLRSLADELKSLGGEAEHFAVSAYDYDQIRVAVEYFKQQFAQDEIRAALWNVTQGTRKPFLEMTRSDIQAVTEADIIAGFAFAQEIIKIFKTLEPNEYGKRGFLAFTSATGARRGAPNCTVTATGKFAVRGLSQSLAKEFKFDDIHVSHAIVDAMILTEMWRKHYGDEWYAEKTKDETSRVHPASIARAYVYLAQQDRSAWTWELDLRPSHESWTW</sequence>
<organism evidence="1 2">
    <name type="scientific">Phanerochaete carnosa (strain HHB-10118-sp)</name>
    <name type="common">White-rot fungus</name>
    <name type="synonym">Peniophora carnosa</name>
    <dbReference type="NCBI Taxonomy" id="650164"/>
    <lineage>
        <taxon>Eukaryota</taxon>
        <taxon>Fungi</taxon>
        <taxon>Dikarya</taxon>
        <taxon>Basidiomycota</taxon>
        <taxon>Agaricomycotina</taxon>
        <taxon>Agaricomycetes</taxon>
        <taxon>Polyporales</taxon>
        <taxon>Phanerochaetaceae</taxon>
        <taxon>Phanerochaete</taxon>
    </lineage>
</organism>
<dbReference type="HOGENOM" id="CLU_010194_17_0_1"/>
<evidence type="ECO:0008006" key="3">
    <source>
        <dbReference type="Google" id="ProtNLM"/>
    </source>
</evidence>
<protein>
    <recommendedName>
        <fullName evidence="3">Short-chain dehydrogenase/reductase SDR</fullName>
    </recommendedName>
</protein>